<evidence type="ECO:0000256" key="2">
    <source>
        <dbReference type="ARBA" id="ARBA00023134"/>
    </source>
</evidence>
<dbReference type="OrthoDB" id="365445at2759"/>
<evidence type="ECO:0000313" key="6">
    <source>
        <dbReference type="Proteomes" id="UP000291343"/>
    </source>
</evidence>
<sequence>MSQTDPNLQLRATCLCLGPPGSGKTLLLKKLLSSNSVDETTTSVATVGMDLVTLRYQENQKNKTIVIREIGGLMAPIWNRYYDGVNRVMFVIDTSNLCQISAAGVLFYTILAEPLLQKIKILMVLSKMDVSYRQMRNEALLMLQSKRLRKEAKQSITIVEASAVDGEGTEMILEWLKNKEINTKL</sequence>
<keyword evidence="6" id="KW-1185">Reference proteome</keyword>
<dbReference type="GO" id="GO:0046872">
    <property type="term" value="F:metal ion binding"/>
    <property type="evidence" value="ECO:0007669"/>
    <property type="project" value="UniProtKB-KW"/>
</dbReference>
<dbReference type="FunCoup" id="A0A482XP17">
    <property type="interactions" value="73"/>
</dbReference>
<dbReference type="PANTHER" id="PTHR46688">
    <property type="entry name" value="ADP-RIBOSYLATION FACTOR-LIKE PROTEIN 16"/>
    <property type="match status" value="1"/>
</dbReference>
<dbReference type="GO" id="GO:0003924">
    <property type="term" value="F:GTPase activity"/>
    <property type="evidence" value="ECO:0007669"/>
    <property type="project" value="InterPro"/>
</dbReference>
<keyword evidence="2 3" id="KW-0342">GTP-binding</keyword>
<dbReference type="GO" id="GO:0005525">
    <property type="term" value="F:GTP binding"/>
    <property type="evidence" value="ECO:0007669"/>
    <property type="project" value="UniProtKB-KW"/>
</dbReference>
<dbReference type="Proteomes" id="UP000291343">
    <property type="component" value="Unassembled WGS sequence"/>
</dbReference>
<reference evidence="5 6" key="1">
    <citation type="journal article" date="2017" name="Gigascience">
        <title>Genome sequence of the small brown planthopper, Laodelphax striatellus.</title>
        <authorList>
            <person name="Zhu J."/>
            <person name="Jiang F."/>
            <person name="Wang X."/>
            <person name="Yang P."/>
            <person name="Bao Y."/>
            <person name="Zhao W."/>
            <person name="Wang W."/>
            <person name="Lu H."/>
            <person name="Wang Q."/>
            <person name="Cui N."/>
            <person name="Li J."/>
            <person name="Chen X."/>
            <person name="Luo L."/>
            <person name="Yu J."/>
            <person name="Kang L."/>
            <person name="Cui F."/>
        </authorList>
    </citation>
    <scope>NUCLEOTIDE SEQUENCE [LARGE SCALE GENOMIC DNA]</scope>
    <source>
        <strain evidence="5">Lst14</strain>
    </source>
</reference>
<dbReference type="InParanoid" id="A0A482XP17"/>
<evidence type="ECO:0000313" key="5">
    <source>
        <dbReference type="EMBL" id="RZF47517.1"/>
    </source>
</evidence>
<gene>
    <name evidence="5" type="ORF">LSTR_LSTR014156</name>
</gene>
<organism evidence="5 6">
    <name type="scientific">Laodelphax striatellus</name>
    <name type="common">Small brown planthopper</name>
    <name type="synonym">Delphax striatella</name>
    <dbReference type="NCBI Taxonomy" id="195883"/>
    <lineage>
        <taxon>Eukaryota</taxon>
        <taxon>Metazoa</taxon>
        <taxon>Ecdysozoa</taxon>
        <taxon>Arthropoda</taxon>
        <taxon>Hexapoda</taxon>
        <taxon>Insecta</taxon>
        <taxon>Pterygota</taxon>
        <taxon>Neoptera</taxon>
        <taxon>Paraneoptera</taxon>
        <taxon>Hemiptera</taxon>
        <taxon>Auchenorrhyncha</taxon>
        <taxon>Fulgoroidea</taxon>
        <taxon>Delphacidae</taxon>
        <taxon>Criomorphinae</taxon>
        <taxon>Laodelphax</taxon>
    </lineage>
</organism>
<feature type="binding site" evidence="4">
    <location>
        <position position="25"/>
    </location>
    <ligand>
        <name>Mg(2+)</name>
        <dbReference type="ChEBI" id="CHEBI:18420"/>
    </ligand>
</feature>
<dbReference type="SUPFAM" id="SSF52540">
    <property type="entry name" value="P-loop containing nucleoside triphosphate hydrolases"/>
    <property type="match status" value="1"/>
</dbReference>
<dbReference type="AlphaFoldDB" id="A0A482XP17"/>
<protein>
    <recommendedName>
        <fullName evidence="7">ADP-ribosylation factor-like protein 16</fullName>
    </recommendedName>
</protein>
<evidence type="ECO:0000256" key="4">
    <source>
        <dbReference type="PIRSR" id="PIRSR606689-2"/>
    </source>
</evidence>
<evidence type="ECO:0000256" key="3">
    <source>
        <dbReference type="PIRSR" id="PIRSR606689-1"/>
    </source>
</evidence>
<dbReference type="Gene3D" id="3.40.50.300">
    <property type="entry name" value="P-loop containing nucleotide triphosphate hydrolases"/>
    <property type="match status" value="1"/>
</dbReference>
<evidence type="ECO:0008006" key="7">
    <source>
        <dbReference type="Google" id="ProtNLM"/>
    </source>
</evidence>
<keyword evidence="4" id="KW-0460">Magnesium</keyword>
<dbReference type="STRING" id="195883.A0A482XP17"/>
<feature type="binding site" evidence="4">
    <location>
        <position position="46"/>
    </location>
    <ligand>
        <name>Mg(2+)</name>
        <dbReference type="ChEBI" id="CHEBI:18420"/>
    </ligand>
</feature>
<keyword evidence="1 3" id="KW-0547">Nucleotide-binding</keyword>
<name>A0A482XP17_LAOST</name>
<comment type="caution">
    <text evidence="5">The sequence shown here is derived from an EMBL/GenBank/DDBJ whole genome shotgun (WGS) entry which is preliminary data.</text>
</comment>
<dbReference type="EMBL" id="QKKF02004090">
    <property type="protein sequence ID" value="RZF47517.1"/>
    <property type="molecule type" value="Genomic_DNA"/>
</dbReference>
<accession>A0A482XP17</accession>
<dbReference type="Pfam" id="PF00025">
    <property type="entry name" value="Arf"/>
    <property type="match status" value="1"/>
</dbReference>
<dbReference type="SMART" id="SM00177">
    <property type="entry name" value="ARF"/>
    <property type="match status" value="1"/>
</dbReference>
<dbReference type="PANTHER" id="PTHR46688:SF1">
    <property type="entry name" value="ADP-RIBOSYLATION FACTOR-LIKE PROTEIN 16"/>
    <property type="match status" value="1"/>
</dbReference>
<dbReference type="InterPro" id="IPR006689">
    <property type="entry name" value="Small_GTPase_ARF/SAR"/>
</dbReference>
<feature type="binding site" evidence="3">
    <location>
        <position position="72"/>
    </location>
    <ligand>
        <name>GTP</name>
        <dbReference type="ChEBI" id="CHEBI:37565"/>
    </ligand>
</feature>
<dbReference type="InterPro" id="IPR027417">
    <property type="entry name" value="P-loop_NTPase"/>
</dbReference>
<feature type="binding site" evidence="3">
    <location>
        <begin position="18"/>
        <end position="25"/>
    </location>
    <ligand>
        <name>GTP</name>
        <dbReference type="ChEBI" id="CHEBI:37565"/>
    </ligand>
</feature>
<proteinExistence type="predicted"/>
<dbReference type="PROSITE" id="PS51417">
    <property type="entry name" value="ARF"/>
    <property type="match status" value="1"/>
</dbReference>
<keyword evidence="4" id="KW-0479">Metal-binding</keyword>
<evidence type="ECO:0000256" key="1">
    <source>
        <dbReference type="ARBA" id="ARBA00022741"/>
    </source>
</evidence>
<dbReference type="SMR" id="A0A482XP17"/>